<accession>A0A6A6KWU7</accession>
<dbReference type="GO" id="GO:0005741">
    <property type="term" value="C:mitochondrial outer membrane"/>
    <property type="evidence" value="ECO:0007669"/>
    <property type="project" value="TreeGrafter"/>
</dbReference>
<evidence type="ECO:0000256" key="4">
    <source>
        <dbReference type="ARBA" id="ARBA00008088"/>
    </source>
</evidence>
<dbReference type="Pfam" id="PF06026">
    <property type="entry name" value="Rib_5-P_isom_A"/>
    <property type="match status" value="1"/>
</dbReference>
<dbReference type="NCBIfam" id="NF001924">
    <property type="entry name" value="PRK00702.1"/>
    <property type="match status" value="1"/>
</dbReference>
<dbReference type="InterPro" id="IPR004788">
    <property type="entry name" value="Ribose5P_isomerase_type_A"/>
</dbReference>
<dbReference type="AlphaFoldDB" id="A0A6A6KWU7"/>
<protein>
    <recommendedName>
        <fullName evidence="12">Aminotransferase class V domain-containing protein</fullName>
    </recommendedName>
</protein>
<dbReference type="EMBL" id="JAAGAX010000015">
    <property type="protein sequence ID" value="KAF2291929.1"/>
    <property type="molecule type" value="Genomic_DNA"/>
</dbReference>
<keyword evidence="5 11" id="KW-0812">Transmembrane</keyword>
<sequence>MVIGLGTGSTAKHAVDRIGELLRQGKLKNIIGIPTSKKTHEQALSLGIPLSDLDSYPIIDLAIDGADEVDPNLNLVKGRGGSLLREKMIEGACKKFVVIVDESKMVKYIGGSGLAMPVEIVPFCWKFTAKKLQELFGYAGCAAKLRTKGSNGKENAGEPFVTDNGNYIVDLYFKRDIGDLKAASDAILRLAGVVEHGMFLDMATTVIVAGELGSSNSRKLYFMIFERGPRAFIYGTVQLVQECIADGPSVHHLCQSASAYISERLDVLTTLRRVLATFLAEADSSVDGSYSFPLLFETLPEVNQEGSQWTECEIADAINLVNKNIQKLGSYLSIIVAKHQKPKKVTQYWIPYTCGAVGLSVCSMWLLRHSRLMGSPDIDNWIRDAKDSTVSFFNEHVEQPLLSIRDELFDTFRKRHKGVMEIEEVQLTANSLHRMLLAFSEQTKGQKFPENASDQEMLEIVMARYEKELMHPIQNLLSGELARALLIQVQKLKLDIETAMLELDQILKANEINFAILAALPAFFLSIILLMLVRAWFKQDTKAEGRGRIARRQRRLLLVEVEKRILQYQTFVDQGLEINGSKLVYLDNAATSQKPISVLKALQNYYETYNSNVHRGIHYLSAKATDEYELARKKVAAFINASESREIVFTRNATEAINLVAYSWGLANLKSGDEVILTVAEHHSAIVPWQIVSQRTGAVLKFVTLNENEVPDIQKLKEIFSKKTKLVVVHHISNVLGGGEMISDVFLDHSTYADPPSRFEAGTPAIGEAIGLGAATDYLSGIGMQKIHDYEIELANYLYESLCTVPNVHIYGPKPSETVHRAALCSFNVENIHPTDIATFLDQQHGVAIRSGHHCAQPLHRHLGVNASARASLYFYNTKEDVDAFIQALNDTISFFNSFK</sequence>
<gene>
    <name evidence="13" type="ORF">GH714_042271</name>
</gene>
<dbReference type="GO" id="GO:0031071">
    <property type="term" value="F:cysteine desulfurase activity"/>
    <property type="evidence" value="ECO:0007669"/>
    <property type="project" value="UniProtKB-EC"/>
</dbReference>
<comment type="subcellular location">
    <subcellularLocation>
        <location evidence="2">Mitochondrion membrane</location>
        <topology evidence="2">Multi-pass membrane protein</topology>
    </subcellularLocation>
</comment>
<evidence type="ECO:0000256" key="10">
    <source>
        <dbReference type="ARBA" id="ARBA00050776"/>
    </source>
</evidence>
<keyword evidence="6 11" id="KW-1133">Transmembrane helix</keyword>
<feature type="transmembrane region" description="Helical" evidence="11">
    <location>
        <begin position="514"/>
        <end position="537"/>
    </location>
</feature>
<dbReference type="PANTHER" id="PTHR28234:SF1">
    <property type="entry name" value="NUCLEAR CONTROL OF ATPASE PROTEIN 2"/>
    <property type="match status" value="1"/>
</dbReference>
<dbReference type="Gene3D" id="3.90.1150.10">
    <property type="entry name" value="Aspartate Aminotransferase, domain 1"/>
    <property type="match status" value="1"/>
</dbReference>
<evidence type="ECO:0000313" key="14">
    <source>
        <dbReference type="Proteomes" id="UP000467840"/>
    </source>
</evidence>
<dbReference type="InterPro" id="IPR010970">
    <property type="entry name" value="Cys_dSase_SufS"/>
</dbReference>
<comment type="catalytic activity">
    <reaction evidence="10">
        <text>(sulfur carrier)-H + L-cysteine = (sulfur carrier)-SH + L-alanine</text>
        <dbReference type="Rhea" id="RHEA:43892"/>
        <dbReference type="Rhea" id="RHEA-COMP:14737"/>
        <dbReference type="Rhea" id="RHEA-COMP:14739"/>
        <dbReference type="ChEBI" id="CHEBI:29917"/>
        <dbReference type="ChEBI" id="CHEBI:35235"/>
        <dbReference type="ChEBI" id="CHEBI:57972"/>
        <dbReference type="ChEBI" id="CHEBI:64428"/>
        <dbReference type="EC" id="2.8.1.7"/>
    </reaction>
</comment>
<dbReference type="Gene3D" id="3.40.640.10">
    <property type="entry name" value="Type I PLP-dependent aspartate aminotransferase-like (Major domain)"/>
    <property type="match status" value="1"/>
</dbReference>
<dbReference type="Gene3D" id="3.30.70.260">
    <property type="match status" value="1"/>
</dbReference>
<comment type="catalytic activity">
    <reaction evidence="1">
        <text>aldehydo-D-ribose 5-phosphate = D-ribulose 5-phosphate</text>
        <dbReference type="Rhea" id="RHEA:14657"/>
        <dbReference type="ChEBI" id="CHEBI:58121"/>
        <dbReference type="ChEBI" id="CHEBI:58273"/>
        <dbReference type="EC" id="5.3.1.6"/>
    </reaction>
</comment>
<dbReference type="SUPFAM" id="SSF53383">
    <property type="entry name" value="PLP-dependent transferases"/>
    <property type="match status" value="1"/>
</dbReference>
<dbReference type="Pfam" id="PF00266">
    <property type="entry name" value="Aminotran_5"/>
    <property type="match status" value="1"/>
</dbReference>
<evidence type="ECO:0000256" key="5">
    <source>
        <dbReference type="ARBA" id="ARBA00022692"/>
    </source>
</evidence>
<keyword evidence="7" id="KW-0496">Mitochondrion</keyword>
<evidence type="ECO:0000259" key="12">
    <source>
        <dbReference type="Pfam" id="PF00266"/>
    </source>
</evidence>
<comment type="pathway">
    <text evidence="3">Carbohydrate degradation; pentose phosphate pathway; D-ribose 5-phosphate from D-ribulose 5-phosphate (non-oxidative stage): step 1/1.</text>
</comment>
<dbReference type="CDD" id="cd01398">
    <property type="entry name" value="RPI_A"/>
    <property type="match status" value="1"/>
</dbReference>
<dbReference type="GO" id="GO:0030170">
    <property type="term" value="F:pyridoxal phosphate binding"/>
    <property type="evidence" value="ECO:0007669"/>
    <property type="project" value="InterPro"/>
</dbReference>
<keyword evidence="14" id="KW-1185">Reference proteome</keyword>
<dbReference type="GO" id="GO:0004751">
    <property type="term" value="F:ribose-5-phosphate isomerase activity"/>
    <property type="evidence" value="ECO:0007669"/>
    <property type="project" value="UniProtKB-EC"/>
</dbReference>
<dbReference type="PANTHER" id="PTHR28234">
    <property type="entry name" value="NUCLEAR CONTROL OF ATPASE PROTEIN 2"/>
    <property type="match status" value="1"/>
</dbReference>
<feature type="transmembrane region" description="Helical" evidence="11">
    <location>
        <begin position="348"/>
        <end position="367"/>
    </location>
</feature>
<dbReference type="NCBIfam" id="TIGR00021">
    <property type="entry name" value="rpiA"/>
    <property type="match status" value="1"/>
</dbReference>
<dbReference type="CDD" id="cd06453">
    <property type="entry name" value="SufS_like"/>
    <property type="match status" value="1"/>
</dbReference>
<evidence type="ECO:0000313" key="13">
    <source>
        <dbReference type="EMBL" id="KAF2291929.1"/>
    </source>
</evidence>
<evidence type="ECO:0000256" key="3">
    <source>
        <dbReference type="ARBA" id="ARBA00004988"/>
    </source>
</evidence>
<dbReference type="UniPathway" id="UPA00115">
    <property type="reaction ID" value="UER00412"/>
</dbReference>
<evidence type="ECO:0000256" key="8">
    <source>
        <dbReference type="ARBA" id="ARBA00023136"/>
    </source>
</evidence>
<dbReference type="Pfam" id="PF08637">
    <property type="entry name" value="NCA2"/>
    <property type="match status" value="1"/>
</dbReference>
<dbReference type="Proteomes" id="UP000467840">
    <property type="component" value="Chromosome 2"/>
</dbReference>
<dbReference type="FunFam" id="3.40.50.1360:FF:000001">
    <property type="entry name" value="Ribose-5-phosphate isomerase A"/>
    <property type="match status" value="1"/>
</dbReference>
<comment type="similarity">
    <text evidence="4">Belongs to the ribose 5-phosphate isomerase family.</text>
</comment>
<dbReference type="GO" id="GO:0009052">
    <property type="term" value="P:pentose-phosphate shunt, non-oxidative branch"/>
    <property type="evidence" value="ECO:0007669"/>
    <property type="project" value="InterPro"/>
</dbReference>
<feature type="domain" description="Aminotransferase class V" evidence="12">
    <location>
        <begin position="584"/>
        <end position="737"/>
    </location>
</feature>
<dbReference type="GO" id="GO:0006534">
    <property type="term" value="P:cysteine metabolic process"/>
    <property type="evidence" value="ECO:0007669"/>
    <property type="project" value="InterPro"/>
</dbReference>
<dbReference type="InterPro" id="IPR000192">
    <property type="entry name" value="Aminotrans_V_dom"/>
</dbReference>
<dbReference type="SUPFAM" id="SSF75445">
    <property type="entry name" value="D-ribose-5-phosphate isomerase (RpiA), lid domain"/>
    <property type="match status" value="1"/>
</dbReference>
<organism evidence="13 14">
    <name type="scientific">Hevea brasiliensis</name>
    <name type="common">Para rubber tree</name>
    <name type="synonym">Siphonia brasiliensis</name>
    <dbReference type="NCBI Taxonomy" id="3981"/>
    <lineage>
        <taxon>Eukaryota</taxon>
        <taxon>Viridiplantae</taxon>
        <taxon>Streptophyta</taxon>
        <taxon>Embryophyta</taxon>
        <taxon>Tracheophyta</taxon>
        <taxon>Spermatophyta</taxon>
        <taxon>Magnoliopsida</taxon>
        <taxon>eudicotyledons</taxon>
        <taxon>Gunneridae</taxon>
        <taxon>Pentapetalae</taxon>
        <taxon>rosids</taxon>
        <taxon>fabids</taxon>
        <taxon>Malpighiales</taxon>
        <taxon>Euphorbiaceae</taxon>
        <taxon>Crotonoideae</taxon>
        <taxon>Micrandreae</taxon>
        <taxon>Hevea</taxon>
    </lineage>
</organism>
<evidence type="ECO:0000256" key="6">
    <source>
        <dbReference type="ARBA" id="ARBA00022989"/>
    </source>
</evidence>
<evidence type="ECO:0000256" key="11">
    <source>
        <dbReference type="SAM" id="Phobius"/>
    </source>
</evidence>
<proteinExistence type="inferred from homology"/>
<dbReference type="InterPro" id="IPR015422">
    <property type="entry name" value="PyrdxlP-dep_Trfase_small"/>
</dbReference>
<comment type="caution">
    <text evidence="13">The sequence shown here is derived from an EMBL/GenBank/DDBJ whole genome shotgun (WGS) entry which is preliminary data.</text>
</comment>
<dbReference type="InterPro" id="IPR037171">
    <property type="entry name" value="NagB/RpiA_transferase-like"/>
</dbReference>
<evidence type="ECO:0000256" key="1">
    <source>
        <dbReference type="ARBA" id="ARBA00001713"/>
    </source>
</evidence>
<dbReference type="InterPro" id="IPR015421">
    <property type="entry name" value="PyrdxlP-dep_Trfase_major"/>
</dbReference>
<evidence type="ECO:0000256" key="9">
    <source>
        <dbReference type="ARBA" id="ARBA00023235"/>
    </source>
</evidence>
<dbReference type="InterPro" id="IPR013946">
    <property type="entry name" value="NCA2-like"/>
</dbReference>
<dbReference type="InterPro" id="IPR015424">
    <property type="entry name" value="PyrdxlP-dep_Trfase"/>
</dbReference>
<keyword evidence="9" id="KW-0413">Isomerase</keyword>
<evidence type="ECO:0000256" key="7">
    <source>
        <dbReference type="ARBA" id="ARBA00023128"/>
    </source>
</evidence>
<reference evidence="13 14" key="1">
    <citation type="journal article" date="2020" name="Mol. Plant">
        <title>The Chromosome-Based Rubber Tree Genome Provides New Insights into Spurge Genome Evolution and Rubber Biosynthesis.</title>
        <authorList>
            <person name="Liu J."/>
            <person name="Shi C."/>
            <person name="Shi C.C."/>
            <person name="Li W."/>
            <person name="Zhang Q.J."/>
            <person name="Zhang Y."/>
            <person name="Li K."/>
            <person name="Lu H.F."/>
            <person name="Shi C."/>
            <person name="Zhu S.T."/>
            <person name="Xiao Z.Y."/>
            <person name="Nan H."/>
            <person name="Yue Y."/>
            <person name="Zhu X.G."/>
            <person name="Wu Y."/>
            <person name="Hong X.N."/>
            <person name="Fan G.Y."/>
            <person name="Tong Y."/>
            <person name="Zhang D."/>
            <person name="Mao C.L."/>
            <person name="Liu Y.L."/>
            <person name="Hao S.J."/>
            <person name="Liu W.Q."/>
            <person name="Lv M.Q."/>
            <person name="Zhang H.B."/>
            <person name="Liu Y."/>
            <person name="Hu-Tang G.R."/>
            <person name="Wang J.P."/>
            <person name="Wang J.H."/>
            <person name="Sun Y.H."/>
            <person name="Ni S.B."/>
            <person name="Chen W.B."/>
            <person name="Zhang X.C."/>
            <person name="Jiao Y.N."/>
            <person name="Eichler E.E."/>
            <person name="Li G.H."/>
            <person name="Liu X."/>
            <person name="Gao L.Z."/>
        </authorList>
    </citation>
    <scope>NUCLEOTIDE SEQUENCE [LARGE SCALE GENOMIC DNA]</scope>
    <source>
        <strain evidence="14">cv. GT1</strain>
        <tissue evidence="13">Leaf</tissue>
    </source>
</reference>
<dbReference type="Gene3D" id="3.40.50.1360">
    <property type="match status" value="1"/>
</dbReference>
<dbReference type="SUPFAM" id="SSF100950">
    <property type="entry name" value="NagB/RpiA/CoA transferase-like"/>
    <property type="match status" value="1"/>
</dbReference>
<evidence type="ECO:0000256" key="2">
    <source>
        <dbReference type="ARBA" id="ARBA00004225"/>
    </source>
</evidence>
<name>A0A6A6KWU7_HEVBR</name>
<keyword evidence="8 11" id="KW-0472">Membrane</keyword>